<evidence type="ECO:0000313" key="1">
    <source>
        <dbReference type="EMBL" id="EHO62230.1"/>
    </source>
</evidence>
<reference evidence="1 2" key="1">
    <citation type="submission" date="2011-11" db="EMBL/GenBank/DDBJ databases">
        <title>The Genome Sequence of Dialister succinatiphilus YIT 11850.</title>
        <authorList>
            <consortium name="The Broad Institute Genome Sequencing Platform"/>
            <person name="Earl A."/>
            <person name="Ward D."/>
            <person name="Feldgarden M."/>
            <person name="Gevers D."/>
            <person name="Morotomi M."/>
            <person name="Young S.K."/>
            <person name="Zeng Q."/>
            <person name="Gargeya S."/>
            <person name="Fitzgerald M."/>
            <person name="Haas B."/>
            <person name="Abouelleil A."/>
            <person name="Alvarado L."/>
            <person name="Arachchi H.M."/>
            <person name="Berlin A."/>
            <person name="Brown A."/>
            <person name="Chapman S.B."/>
            <person name="Dunbar C."/>
            <person name="Gearin G."/>
            <person name="Goldberg J."/>
            <person name="Griggs A."/>
            <person name="Gujja S."/>
            <person name="Heiman D."/>
            <person name="Howarth C."/>
            <person name="Lui A."/>
            <person name="MacDonald P.J.P."/>
            <person name="Montmayeur A."/>
            <person name="Murphy C."/>
            <person name="Neiman D."/>
            <person name="Pearson M."/>
            <person name="Priest M."/>
            <person name="Roberts A."/>
            <person name="Saif S."/>
            <person name="Shea T."/>
            <person name="Sisk P."/>
            <person name="Stolte C."/>
            <person name="Sykes S."/>
            <person name="Wortman J."/>
            <person name="Nusbaum C."/>
            <person name="Birren B."/>
        </authorList>
    </citation>
    <scope>NUCLEOTIDE SEQUENCE [LARGE SCALE GENOMIC DNA]</scope>
    <source>
        <strain evidence="1 2">YIT 11850</strain>
    </source>
</reference>
<dbReference type="AlphaFoldDB" id="H1D2L0"/>
<sequence>MGHTVGVKVQKVQKVVAPYGAQILKKGGAAGAAGCVEGLCRKVRKMDGPYGPKGS</sequence>
<dbReference type="EMBL" id="ADLT01000061">
    <property type="protein sequence ID" value="EHO62230.1"/>
    <property type="molecule type" value="Genomic_DNA"/>
</dbReference>
<proteinExistence type="predicted"/>
<protein>
    <submittedName>
        <fullName evidence="1">Uncharacterized protein</fullName>
    </submittedName>
</protein>
<dbReference type="HOGENOM" id="CLU_3024818_0_0_9"/>
<accession>H1D2L0</accession>
<organism evidence="1 2">
    <name type="scientific">Dialister succinatiphilus YIT 11850</name>
    <dbReference type="NCBI Taxonomy" id="742743"/>
    <lineage>
        <taxon>Bacteria</taxon>
        <taxon>Bacillati</taxon>
        <taxon>Bacillota</taxon>
        <taxon>Negativicutes</taxon>
        <taxon>Veillonellales</taxon>
        <taxon>Veillonellaceae</taxon>
        <taxon>Dialister</taxon>
    </lineage>
</organism>
<dbReference type="Proteomes" id="UP000003277">
    <property type="component" value="Unassembled WGS sequence"/>
</dbReference>
<evidence type="ECO:0000313" key="2">
    <source>
        <dbReference type="Proteomes" id="UP000003277"/>
    </source>
</evidence>
<gene>
    <name evidence="1" type="ORF">HMPREF9453_01848</name>
</gene>
<comment type="caution">
    <text evidence="1">The sequence shown here is derived from an EMBL/GenBank/DDBJ whole genome shotgun (WGS) entry which is preliminary data.</text>
</comment>
<name>H1D2L0_9FIRM</name>
<keyword evidence="2" id="KW-1185">Reference proteome</keyword>